<sequence>MANLTFADSHNMVAYLEKSAEKVDFAEIVDFLNVNPIRTQSMAIPNEHIPQRTSSGGSPKCQDTILGDRPAQTRFERFSKQSHEPSLSRVNTFGSRDDNMQLMELMKLCTKLSDRVLALENNKTAQDLEITHLKKRVTRLEKKSYINITTAEPVTTVCAPITTTGVSVSAAEPSTPPPTTTTIIEDEDLTIAQTLIKIKSEKSKEKAKERGSKENSTETATRPAKGVIMREAKKPLKKKNQIEFDEEVARNLKAQLQAELEEEEMLARQKEEEANIALIDEWDDVQAMMDADHELAKRLQAEEQGELTIEERKIVADDEVEIDVIPLATIPLIIVDWKIIKEGKISSYHIIRADGSLKRPEEAYERVLWGDLKVTSELDIESEVWRELQGNKVEKRYPLTPATITQMLNRKLQADHWNEMCYQLLKLMLKQLKKK</sequence>
<feature type="compositionally biased region" description="Basic and acidic residues" evidence="2">
    <location>
        <begin position="201"/>
        <end position="216"/>
    </location>
</feature>
<gene>
    <name evidence="3" type="ORF">Tci_023494</name>
</gene>
<protein>
    <submittedName>
        <fullName evidence="3">Uncharacterized protein</fullName>
    </submittedName>
</protein>
<evidence type="ECO:0000256" key="2">
    <source>
        <dbReference type="SAM" id="MobiDB-lite"/>
    </source>
</evidence>
<accession>A0A6L2KQE5</accession>
<reference evidence="3" key="1">
    <citation type="journal article" date="2019" name="Sci. Rep.">
        <title>Draft genome of Tanacetum cinerariifolium, the natural source of mosquito coil.</title>
        <authorList>
            <person name="Yamashiro T."/>
            <person name="Shiraishi A."/>
            <person name="Satake H."/>
            <person name="Nakayama K."/>
        </authorList>
    </citation>
    <scope>NUCLEOTIDE SEQUENCE</scope>
</reference>
<comment type="caution">
    <text evidence="3">The sequence shown here is derived from an EMBL/GenBank/DDBJ whole genome shotgun (WGS) entry which is preliminary data.</text>
</comment>
<keyword evidence="1" id="KW-0175">Coiled coil</keyword>
<proteinExistence type="predicted"/>
<evidence type="ECO:0000256" key="1">
    <source>
        <dbReference type="SAM" id="Coils"/>
    </source>
</evidence>
<evidence type="ECO:0000313" key="3">
    <source>
        <dbReference type="EMBL" id="GEU51516.1"/>
    </source>
</evidence>
<feature type="coiled-coil region" evidence="1">
    <location>
        <begin position="242"/>
        <end position="273"/>
    </location>
</feature>
<name>A0A6L2KQE5_TANCI</name>
<dbReference type="AlphaFoldDB" id="A0A6L2KQE5"/>
<feature type="region of interest" description="Disordered" evidence="2">
    <location>
        <begin position="201"/>
        <end position="225"/>
    </location>
</feature>
<organism evidence="3">
    <name type="scientific">Tanacetum cinerariifolium</name>
    <name type="common">Dalmatian daisy</name>
    <name type="synonym">Chrysanthemum cinerariifolium</name>
    <dbReference type="NCBI Taxonomy" id="118510"/>
    <lineage>
        <taxon>Eukaryota</taxon>
        <taxon>Viridiplantae</taxon>
        <taxon>Streptophyta</taxon>
        <taxon>Embryophyta</taxon>
        <taxon>Tracheophyta</taxon>
        <taxon>Spermatophyta</taxon>
        <taxon>Magnoliopsida</taxon>
        <taxon>eudicotyledons</taxon>
        <taxon>Gunneridae</taxon>
        <taxon>Pentapetalae</taxon>
        <taxon>asterids</taxon>
        <taxon>campanulids</taxon>
        <taxon>Asterales</taxon>
        <taxon>Asteraceae</taxon>
        <taxon>Asteroideae</taxon>
        <taxon>Anthemideae</taxon>
        <taxon>Anthemidinae</taxon>
        <taxon>Tanacetum</taxon>
    </lineage>
</organism>
<dbReference type="EMBL" id="BKCJ010002879">
    <property type="protein sequence ID" value="GEU51516.1"/>
    <property type="molecule type" value="Genomic_DNA"/>
</dbReference>